<dbReference type="Pfam" id="PF08239">
    <property type="entry name" value="SH3_3"/>
    <property type="match status" value="1"/>
</dbReference>
<accession>H2CH22</accession>
<sequence>MCRFINKSSLFLIFTLSALSCSLAADEPDQLRVATRKGLYLREAPSTTAPKIKLVPYRGGVTRITVTNVIAEIDGITAPWIQVSYKDKTGYMFGGYLTHLPLPSTNCTSLSQYWKQIHGESSLRRYYQIAQKNSKNEYITQEREYSEEPAIDYNSQLLILEEKGSASAMRFESWTINGAGSESLTFKRGTATDAYLILLLCGPRGIETLSFFRSNNHQCIYDDVGTYSISLKESTDSTTVRIDGNLGPTSGDCPGPKN</sequence>
<dbReference type="InterPro" id="IPR003646">
    <property type="entry name" value="SH3-like_bac-type"/>
</dbReference>
<feature type="signal peptide" evidence="1">
    <location>
        <begin position="1"/>
        <end position="24"/>
    </location>
</feature>
<dbReference type="STRING" id="183.GCA_002009735_02142"/>
<dbReference type="EMBL" id="JH597773">
    <property type="protein sequence ID" value="EHQ06892.1"/>
    <property type="molecule type" value="Genomic_DNA"/>
</dbReference>
<evidence type="ECO:0000313" key="4">
    <source>
        <dbReference type="Proteomes" id="UP000005737"/>
    </source>
</evidence>
<feature type="chain" id="PRO_5003560394" evidence="1">
    <location>
        <begin position="25"/>
        <end position="258"/>
    </location>
</feature>
<keyword evidence="1" id="KW-0732">Signal</keyword>
<evidence type="ECO:0000313" key="3">
    <source>
        <dbReference type="EMBL" id="EHQ06892.1"/>
    </source>
</evidence>
<dbReference type="Gene3D" id="2.30.30.40">
    <property type="entry name" value="SH3 Domains"/>
    <property type="match status" value="1"/>
</dbReference>
<gene>
    <name evidence="3" type="ORF">Lepil_2215</name>
</gene>
<keyword evidence="4" id="KW-1185">Reference proteome</keyword>
<dbReference type="PROSITE" id="PS51781">
    <property type="entry name" value="SH3B"/>
    <property type="match status" value="1"/>
</dbReference>
<dbReference type="Proteomes" id="UP000005737">
    <property type="component" value="Unassembled WGS sequence"/>
</dbReference>
<dbReference type="RefSeq" id="WP_002772595.1">
    <property type="nucleotide sequence ID" value="NZ_JH597773.1"/>
</dbReference>
<organism evidence="3 4">
    <name type="scientific">Leptonema illini DSM 21528</name>
    <dbReference type="NCBI Taxonomy" id="929563"/>
    <lineage>
        <taxon>Bacteria</taxon>
        <taxon>Pseudomonadati</taxon>
        <taxon>Spirochaetota</taxon>
        <taxon>Spirochaetia</taxon>
        <taxon>Leptospirales</taxon>
        <taxon>Leptospiraceae</taxon>
        <taxon>Leptonema</taxon>
    </lineage>
</organism>
<protein>
    <submittedName>
        <fullName evidence="3">SH3 type 3 domain protein</fullName>
    </submittedName>
</protein>
<dbReference type="HOGENOM" id="CLU_1076876_0_0_12"/>
<dbReference type="AlphaFoldDB" id="H2CH22"/>
<name>H2CH22_9LEPT</name>
<feature type="domain" description="SH3b" evidence="2">
    <location>
        <begin position="28"/>
        <end position="101"/>
    </location>
</feature>
<proteinExistence type="predicted"/>
<evidence type="ECO:0000256" key="1">
    <source>
        <dbReference type="SAM" id="SignalP"/>
    </source>
</evidence>
<evidence type="ECO:0000259" key="2">
    <source>
        <dbReference type="PROSITE" id="PS51781"/>
    </source>
</evidence>
<dbReference type="PROSITE" id="PS51257">
    <property type="entry name" value="PROKAR_LIPOPROTEIN"/>
    <property type="match status" value="1"/>
</dbReference>
<reference evidence="3 4" key="1">
    <citation type="submission" date="2011-10" db="EMBL/GenBank/DDBJ databases">
        <title>The Improved High-Quality Draft genome of Leptonema illini DSM 21528.</title>
        <authorList>
            <consortium name="US DOE Joint Genome Institute (JGI-PGF)"/>
            <person name="Lucas S."/>
            <person name="Copeland A."/>
            <person name="Lapidus A."/>
            <person name="Glavina del Rio T."/>
            <person name="Dalin E."/>
            <person name="Tice H."/>
            <person name="Bruce D."/>
            <person name="Goodwin L."/>
            <person name="Pitluck S."/>
            <person name="Peters L."/>
            <person name="Mikhailova N."/>
            <person name="Held B."/>
            <person name="Kyrpides N."/>
            <person name="Mavromatis K."/>
            <person name="Ivanova N."/>
            <person name="Markowitz V."/>
            <person name="Cheng J.-F."/>
            <person name="Hugenholtz P."/>
            <person name="Woyke T."/>
            <person name="Wu D."/>
            <person name="Gronow S."/>
            <person name="Wellnitz S."/>
            <person name="Brambilla E.-M."/>
            <person name="Klenk H.-P."/>
            <person name="Eisen J.A."/>
        </authorList>
    </citation>
    <scope>NUCLEOTIDE SEQUENCE [LARGE SCALE GENOMIC DNA]</scope>
    <source>
        <strain evidence="3 4">DSM 21528</strain>
    </source>
</reference>